<name>A0A5A8DR81_CAFRO</name>
<dbReference type="InterPro" id="IPR016024">
    <property type="entry name" value="ARM-type_fold"/>
</dbReference>
<dbReference type="Proteomes" id="UP000323011">
    <property type="component" value="Unassembled WGS sequence"/>
</dbReference>
<dbReference type="EMBL" id="VLTN01000011">
    <property type="protein sequence ID" value="KAA0154492.1"/>
    <property type="molecule type" value="Genomic_DNA"/>
</dbReference>
<sequence length="444" mass="44484">MAAADSATQGGLTVEESVSLDADSAEAARLAPLGWGHAPSSVRSSWDVLARAIKGEGRPGDRGAACQIAFVACRDKELAGAARRHGLLPLLASTVAPAQAAEISNEELVFALDALVNLTVGDSSAMDEVLSPEWVERLMDLAASPVEPLAESATAVVSAIGSGGLSRFVKTGEPAAAKLAGGLQRQLASDSGRCAEMAAWAIYSLCRGRVSLLELSREPGAAQWLCAALKRPSLPSRAVPRCLSALQAACGSKSAALEAVKDGGVLAAWGEGLRSEDPATAASAAACLLALGSAVSDAPLVMAESGMASDLGALLARAALEAKSADGSSLDDVDLAPADESSRHSLVCKAGASAARVLAAISGKGSCFRIVMGTGVIAPAVAAMADDFAPGLAEAAACLLSALSKHSEARSGMIAEGALRAARSGHRRGVAGAASILDSLARSS</sequence>
<proteinExistence type="predicted"/>
<accession>A0A5A8DR81</accession>
<dbReference type="EMBL" id="VLTM01000003">
    <property type="protein sequence ID" value="KAA0168005.1"/>
    <property type="molecule type" value="Genomic_DNA"/>
</dbReference>
<comment type="caution">
    <text evidence="2">The sequence shown here is derived from an EMBL/GenBank/DDBJ whole genome shotgun (WGS) entry which is preliminary data.</text>
</comment>
<dbReference type="SUPFAM" id="SSF48371">
    <property type="entry name" value="ARM repeat"/>
    <property type="match status" value="1"/>
</dbReference>
<protein>
    <submittedName>
        <fullName evidence="2">Uncharacterized protein</fullName>
    </submittedName>
</protein>
<dbReference type="Gene3D" id="1.25.10.10">
    <property type="entry name" value="Leucine-rich Repeat Variant"/>
    <property type="match status" value="2"/>
</dbReference>
<reference evidence="3 4" key="1">
    <citation type="submission" date="2019-07" db="EMBL/GenBank/DDBJ databases">
        <title>Genomes of Cafeteria roenbergensis.</title>
        <authorList>
            <person name="Fischer M.G."/>
            <person name="Hackl T."/>
            <person name="Roman M."/>
        </authorList>
    </citation>
    <scope>NUCLEOTIDE SEQUENCE [LARGE SCALE GENOMIC DNA]</scope>
    <source>
        <strain evidence="1 3">BVI</strain>
        <strain evidence="2 4">Cflag</strain>
    </source>
</reference>
<organism evidence="2 4">
    <name type="scientific">Cafeteria roenbergensis</name>
    <name type="common">Marine flagellate</name>
    <dbReference type="NCBI Taxonomy" id="33653"/>
    <lineage>
        <taxon>Eukaryota</taxon>
        <taxon>Sar</taxon>
        <taxon>Stramenopiles</taxon>
        <taxon>Bigyra</taxon>
        <taxon>Opalozoa</taxon>
        <taxon>Bicosoecida</taxon>
        <taxon>Cafeteriaceae</taxon>
        <taxon>Cafeteria</taxon>
    </lineage>
</organism>
<evidence type="ECO:0000313" key="4">
    <source>
        <dbReference type="Proteomes" id="UP000325113"/>
    </source>
</evidence>
<dbReference type="AlphaFoldDB" id="A0A5A8DR81"/>
<gene>
    <name evidence="1" type="ORF">FNF29_02369</name>
    <name evidence="2" type="ORF">FNF31_00504</name>
</gene>
<dbReference type="InterPro" id="IPR011989">
    <property type="entry name" value="ARM-like"/>
</dbReference>
<dbReference type="Proteomes" id="UP000325113">
    <property type="component" value="Unassembled WGS sequence"/>
</dbReference>
<evidence type="ECO:0000313" key="3">
    <source>
        <dbReference type="Proteomes" id="UP000323011"/>
    </source>
</evidence>
<evidence type="ECO:0000313" key="1">
    <source>
        <dbReference type="EMBL" id="KAA0154492.1"/>
    </source>
</evidence>
<keyword evidence="3" id="KW-1185">Reference proteome</keyword>
<evidence type="ECO:0000313" key="2">
    <source>
        <dbReference type="EMBL" id="KAA0168005.1"/>
    </source>
</evidence>